<keyword evidence="1" id="KW-0614">Plasmid</keyword>
<dbReference type="RefSeq" id="WP_181717537.1">
    <property type="nucleotide sequence ID" value="NZ_MZ152088.1"/>
</dbReference>
<dbReference type="AlphaFoldDB" id="A0A1U9XDL3"/>
<proteinExistence type="predicted"/>
<dbReference type="EMBL" id="KY421937">
    <property type="protein sequence ID" value="AQZ19396.1"/>
    <property type="molecule type" value="Genomic_DNA"/>
</dbReference>
<name>A0A1U9XDL3_ECOLX</name>
<organism evidence="1">
    <name type="scientific">Escherichia coli</name>
    <dbReference type="NCBI Taxonomy" id="562"/>
    <lineage>
        <taxon>Bacteria</taxon>
        <taxon>Pseudomonadati</taxon>
        <taxon>Pseudomonadota</taxon>
        <taxon>Gammaproteobacteria</taxon>
        <taxon>Enterobacterales</taxon>
        <taxon>Enterobacteriaceae</taxon>
        <taxon>Escherichia</taxon>
    </lineage>
</organism>
<geneLocation type="plasmid" evidence="1">
    <name>pFS13Z2S</name>
</geneLocation>
<protein>
    <submittedName>
        <fullName evidence="1">Uncharacterized protein</fullName>
    </submittedName>
</protein>
<sequence length="49" mass="5292">MISFDFTVAISPSGITAPRCTPISLASENEDAPDLHEAERCPAECLWAQ</sequence>
<reference evidence="1" key="1">
    <citation type="submission" date="2017-01" db="EMBL/GenBank/DDBJ databases">
        <authorList>
            <person name="Li X.-P."/>
            <person name="Sun J."/>
        </authorList>
    </citation>
    <scope>NUCLEOTIDE SEQUENCE</scope>
    <source>
        <strain evidence="1">FS13Z2S</strain>
        <plasmid evidence="1">pFS13Z2S</plasmid>
    </source>
</reference>
<accession>A0A1U9XDL3</accession>
<evidence type="ECO:0000313" key="1">
    <source>
        <dbReference type="EMBL" id="AQZ19396.1"/>
    </source>
</evidence>